<gene>
    <name evidence="1" type="ORF">V6N12_053989</name>
</gene>
<evidence type="ECO:0000313" key="1">
    <source>
        <dbReference type="EMBL" id="KAK8532552.1"/>
    </source>
</evidence>
<dbReference type="Proteomes" id="UP001472677">
    <property type="component" value="Unassembled WGS sequence"/>
</dbReference>
<comment type="caution">
    <text evidence="1">The sequence shown here is derived from an EMBL/GenBank/DDBJ whole genome shotgun (WGS) entry which is preliminary data.</text>
</comment>
<organism evidence="1 2">
    <name type="scientific">Hibiscus sabdariffa</name>
    <name type="common">roselle</name>
    <dbReference type="NCBI Taxonomy" id="183260"/>
    <lineage>
        <taxon>Eukaryota</taxon>
        <taxon>Viridiplantae</taxon>
        <taxon>Streptophyta</taxon>
        <taxon>Embryophyta</taxon>
        <taxon>Tracheophyta</taxon>
        <taxon>Spermatophyta</taxon>
        <taxon>Magnoliopsida</taxon>
        <taxon>eudicotyledons</taxon>
        <taxon>Gunneridae</taxon>
        <taxon>Pentapetalae</taxon>
        <taxon>rosids</taxon>
        <taxon>malvids</taxon>
        <taxon>Malvales</taxon>
        <taxon>Malvaceae</taxon>
        <taxon>Malvoideae</taxon>
        <taxon>Hibiscus</taxon>
    </lineage>
</organism>
<evidence type="ECO:0000313" key="2">
    <source>
        <dbReference type="Proteomes" id="UP001472677"/>
    </source>
</evidence>
<keyword evidence="2" id="KW-1185">Reference proteome</keyword>
<dbReference type="EMBL" id="JBBPBM010000034">
    <property type="protein sequence ID" value="KAK8532552.1"/>
    <property type="molecule type" value="Genomic_DNA"/>
</dbReference>
<protein>
    <submittedName>
        <fullName evidence="1">Uncharacterized protein</fullName>
    </submittedName>
</protein>
<proteinExistence type="predicted"/>
<reference evidence="1 2" key="1">
    <citation type="journal article" date="2024" name="G3 (Bethesda)">
        <title>Genome assembly of Hibiscus sabdariffa L. provides insights into metabolisms of medicinal natural products.</title>
        <authorList>
            <person name="Kim T."/>
        </authorList>
    </citation>
    <scope>NUCLEOTIDE SEQUENCE [LARGE SCALE GENOMIC DNA]</scope>
    <source>
        <strain evidence="1">TK-2024</strain>
        <tissue evidence="1">Old leaves</tissue>
    </source>
</reference>
<accession>A0ABR2D978</accession>
<sequence>MTAESRNTKSKKDFFSFQALTKVRDVTRFQLSQKHALQDYAQALGQKQFCRNPLSASPLAFSLATPRKIFLPFHLFSAKTSAAIA</sequence>
<name>A0ABR2D978_9ROSI</name>